<evidence type="ECO:0000256" key="3">
    <source>
        <dbReference type="ARBA" id="ARBA00022475"/>
    </source>
</evidence>
<protein>
    <submittedName>
        <fullName evidence="10">Amino acid ABC transporter permease</fullName>
    </submittedName>
</protein>
<feature type="domain" description="ABC transmembrane type-1" evidence="9">
    <location>
        <begin position="15"/>
        <end position="204"/>
    </location>
</feature>
<comment type="caution">
    <text evidence="10">The sequence shown here is derived from an EMBL/GenBank/DDBJ whole genome shotgun (WGS) entry which is preliminary data.</text>
</comment>
<dbReference type="InterPro" id="IPR010065">
    <property type="entry name" value="AA_ABC_transptr_permease_3TM"/>
</dbReference>
<evidence type="ECO:0000256" key="7">
    <source>
        <dbReference type="ARBA" id="ARBA00023136"/>
    </source>
</evidence>
<sequence length="215" mass="22807">MDVIAGNLDVFGQGLLISIQISVSTFVLAGGLGLLLTVCRISPVLPLRLAATAYVELVRSIPLLVLLILFVFGLPEIGLVGPLLGTAVVAMSLYWATFFSETMRSGVRAVPQGQIEAARALGFTFGQVLRLVVLPQALRTIIQPLASLLIAIVLNSSLAAAVGVTQELTGQTQLLDQRYAQPLVTFGAAAICYVAMAFIIGRSAGYLDRRLAVQR</sequence>
<proteinExistence type="inferred from homology"/>
<feature type="transmembrane region" description="Helical" evidence="8">
    <location>
        <begin position="15"/>
        <end position="39"/>
    </location>
</feature>
<keyword evidence="6 8" id="KW-1133">Transmembrane helix</keyword>
<dbReference type="SUPFAM" id="SSF161098">
    <property type="entry name" value="MetI-like"/>
    <property type="match status" value="1"/>
</dbReference>
<accession>A0ABP6ZYH3</accession>
<evidence type="ECO:0000313" key="11">
    <source>
        <dbReference type="Proteomes" id="UP001501074"/>
    </source>
</evidence>
<evidence type="ECO:0000256" key="8">
    <source>
        <dbReference type="RuleBase" id="RU363032"/>
    </source>
</evidence>
<dbReference type="InterPro" id="IPR000515">
    <property type="entry name" value="MetI-like"/>
</dbReference>
<keyword evidence="5" id="KW-0029">Amino-acid transport</keyword>
<dbReference type="CDD" id="cd06261">
    <property type="entry name" value="TM_PBP2"/>
    <property type="match status" value="1"/>
</dbReference>
<comment type="similarity">
    <text evidence="8">Belongs to the binding-protein-dependent transport system permease family.</text>
</comment>
<gene>
    <name evidence="10" type="ORF">GCM10022223_41780</name>
</gene>
<reference evidence="11" key="1">
    <citation type="journal article" date="2019" name="Int. J. Syst. Evol. Microbiol.">
        <title>The Global Catalogue of Microorganisms (GCM) 10K type strain sequencing project: providing services to taxonomists for standard genome sequencing and annotation.</title>
        <authorList>
            <consortium name="The Broad Institute Genomics Platform"/>
            <consortium name="The Broad Institute Genome Sequencing Center for Infectious Disease"/>
            <person name="Wu L."/>
            <person name="Ma J."/>
        </authorList>
    </citation>
    <scope>NUCLEOTIDE SEQUENCE [LARGE SCALE GENOMIC DNA]</scope>
    <source>
        <strain evidence="11">JCM 16902</strain>
    </source>
</reference>
<dbReference type="Proteomes" id="UP001501074">
    <property type="component" value="Unassembled WGS sequence"/>
</dbReference>
<evidence type="ECO:0000256" key="4">
    <source>
        <dbReference type="ARBA" id="ARBA00022692"/>
    </source>
</evidence>
<feature type="transmembrane region" description="Helical" evidence="8">
    <location>
        <begin position="79"/>
        <end position="99"/>
    </location>
</feature>
<keyword evidence="4 8" id="KW-0812">Transmembrane</keyword>
<evidence type="ECO:0000313" key="10">
    <source>
        <dbReference type="EMBL" id="GAA3620512.1"/>
    </source>
</evidence>
<dbReference type="Pfam" id="PF00528">
    <property type="entry name" value="BPD_transp_1"/>
    <property type="match status" value="1"/>
</dbReference>
<organism evidence="10 11">
    <name type="scientific">Kineosporia mesophila</name>
    <dbReference type="NCBI Taxonomy" id="566012"/>
    <lineage>
        <taxon>Bacteria</taxon>
        <taxon>Bacillati</taxon>
        <taxon>Actinomycetota</taxon>
        <taxon>Actinomycetes</taxon>
        <taxon>Kineosporiales</taxon>
        <taxon>Kineosporiaceae</taxon>
        <taxon>Kineosporia</taxon>
    </lineage>
</organism>
<feature type="transmembrane region" description="Helical" evidence="8">
    <location>
        <begin position="51"/>
        <end position="73"/>
    </location>
</feature>
<evidence type="ECO:0000259" key="9">
    <source>
        <dbReference type="PROSITE" id="PS50928"/>
    </source>
</evidence>
<name>A0ABP6ZYH3_9ACTN</name>
<dbReference type="RefSeq" id="WP_231481072.1">
    <property type="nucleotide sequence ID" value="NZ_BAAAZO010000006.1"/>
</dbReference>
<dbReference type="PANTHER" id="PTHR30614:SF0">
    <property type="entry name" value="L-CYSTINE TRANSPORT SYSTEM PERMEASE PROTEIN TCYL"/>
    <property type="match status" value="1"/>
</dbReference>
<keyword evidence="7 8" id="KW-0472">Membrane</keyword>
<evidence type="ECO:0000256" key="1">
    <source>
        <dbReference type="ARBA" id="ARBA00004651"/>
    </source>
</evidence>
<dbReference type="PANTHER" id="PTHR30614">
    <property type="entry name" value="MEMBRANE COMPONENT OF AMINO ACID ABC TRANSPORTER"/>
    <property type="match status" value="1"/>
</dbReference>
<evidence type="ECO:0000256" key="6">
    <source>
        <dbReference type="ARBA" id="ARBA00022989"/>
    </source>
</evidence>
<keyword evidence="3" id="KW-1003">Cell membrane</keyword>
<dbReference type="EMBL" id="BAAAZO010000006">
    <property type="protein sequence ID" value="GAA3620512.1"/>
    <property type="molecule type" value="Genomic_DNA"/>
</dbReference>
<dbReference type="NCBIfam" id="TIGR01726">
    <property type="entry name" value="HEQRo_perm_3TM"/>
    <property type="match status" value="1"/>
</dbReference>
<dbReference type="Gene3D" id="1.10.3720.10">
    <property type="entry name" value="MetI-like"/>
    <property type="match status" value="1"/>
</dbReference>
<dbReference type="PROSITE" id="PS50928">
    <property type="entry name" value="ABC_TM1"/>
    <property type="match status" value="1"/>
</dbReference>
<dbReference type="InterPro" id="IPR035906">
    <property type="entry name" value="MetI-like_sf"/>
</dbReference>
<evidence type="ECO:0000256" key="2">
    <source>
        <dbReference type="ARBA" id="ARBA00022448"/>
    </source>
</evidence>
<keyword evidence="11" id="KW-1185">Reference proteome</keyword>
<dbReference type="InterPro" id="IPR043429">
    <property type="entry name" value="ArtM/GltK/GlnP/TcyL/YhdX-like"/>
</dbReference>
<comment type="subcellular location">
    <subcellularLocation>
        <location evidence="1 8">Cell membrane</location>
        <topology evidence="1 8">Multi-pass membrane protein</topology>
    </subcellularLocation>
</comment>
<feature type="transmembrane region" description="Helical" evidence="8">
    <location>
        <begin position="183"/>
        <end position="201"/>
    </location>
</feature>
<feature type="transmembrane region" description="Helical" evidence="8">
    <location>
        <begin position="145"/>
        <end position="163"/>
    </location>
</feature>
<evidence type="ECO:0000256" key="5">
    <source>
        <dbReference type="ARBA" id="ARBA00022970"/>
    </source>
</evidence>
<keyword evidence="2 8" id="KW-0813">Transport</keyword>